<accession>A0A3M2LY70</accession>
<organism evidence="1 2">
    <name type="scientific">Actinomadura harenae</name>
    <dbReference type="NCBI Taxonomy" id="2483351"/>
    <lineage>
        <taxon>Bacteria</taxon>
        <taxon>Bacillati</taxon>
        <taxon>Actinomycetota</taxon>
        <taxon>Actinomycetes</taxon>
        <taxon>Streptosporangiales</taxon>
        <taxon>Thermomonosporaceae</taxon>
        <taxon>Actinomadura</taxon>
    </lineage>
</organism>
<dbReference type="AlphaFoldDB" id="A0A3M2LY70"/>
<gene>
    <name evidence="1" type="ORF">EBO15_20715</name>
</gene>
<name>A0A3M2LY70_9ACTN</name>
<comment type="caution">
    <text evidence="1">The sequence shown here is derived from an EMBL/GenBank/DDBJ whole genome shotgun (WGS) entry which is preliminary data.</text>
</comment>
<evidence type="ECO:0000313" key="1">
    <source>
        <dbReference type="EMBL" id="RMI42076.1"/>
    </source>
</evidence>
<dbReference type="OrthoDB" id="4752588at2"/>
<evidence type="ECO:0000313" key="2">
    <source>
        <dbReference type="Proteomes" id="UP000282674"/>
    </source>
</evidence>
<dbReference type="EMBL" id="RFFG01000036">
    <property type="protein sequence ID" value="RMI42076.1"/>
    <property type="molecule type" value="Genomic_DNA"/>
</dbReference>
<reference evidence="1 2" key="1">
    <citation type="submission" date="2018-10" db="EMBL/GenBank/DDBJ databases">
        <title>Isolation from soil.</title>
        <authorList>
            <person name="Hu J."/>
        </authorList>
    </citation>
    <scope>NUCLEOTIDE SEQUENCE [LARGE SCALE GENOMIC DNA]</scope>
    <source>
        <strain evidence="1 2">NEAU-Ht49</strain>
    </source>
</reference>
<dbReference type="Proteomes" id="UP000282674">
    <property type="component" value="Unassembled WGS sequence"/>
</dbReference>
<protein>
    <submittedName>
        <fullName evidence="1">Uncharacterized protein</fullName>
    </submittedName>
</protein>
<sequence length="81" mass="8687">MTQADPSMEVFNDMADIRMATSRALARLHKQQIEFTTDRAQAITELCDGAEASIAAVRDLVTAAALDDAALAGFLDENGFP</sequence>
<keyword evidence="2" id="KW-1185">Reference proteome</keyword>
<dbReference type="RefSeq" id="WP_122196070.1">
    <property type="nucleotide sequence ID" value="NZ_JBHSKC010000031.1"/>
</dbReference>
<proteinExistence type="predicted"/>